<comment type="similarity">
    <text evidence="1">Belongs to the transglycosylase Slt family.</text>
</comment>
<dbReference type="GO" id="GO:0008933">
    <property type="term" value="F:peptidoglycan lytic transglycosylase activity"/>
    <property type="evidence" value="ECO:0007669"/>
    <property type="project" value="InterPro"/>
</dbReference>
<dbReference type="InterPro" id="IPR023346">
    <property type="entry name" value="Lysozyme-like_dom_sf"/>
</dbReference>
<dbReference type="CDD" id="cd16894">
    <property type="entry name" value="MltD-like"/>
    <property type="match status" value="1"/>
</dbReference>
<dbReference type="EC" id="4.2.2.-" evidence="4"/>
<dbReference type="PROSITE" id="PS00922">
    <property type="entry name" value="TRANSGLYCOSYLASE"/>
    <property type="match status" value="1"/>
</dbReference>
<keyword evidence="2" id="KW-0732">Signal</keyword>
<feature type="domain" description="Transglycosylase SLT" evidence="3">
    <location>
        <begin position="121"/>
        <end position="221"/>
    </location>
</feature>
<sequence precursor="true">MNLQIRFGALLSCACALWLTGCAVDTQTVGLPRGTQATTMDSDVVLVDNSDAAFAIYDDGIDLNMANADIWQRVRSGFAMPDLQNGLVTEKEQWYASRTQYFVRTSERARRYLYYVVEELDKRGMPMELALLPFVESAFNPHAVSTAQAAGMWQFIPSTGRNFSLQQDIFRDERRDIIASTNAALDYLQKLYAMFGDWHLALAAYNWGEGNVLRAIERNQRAGLPTDYASLNMPRETQTYVPALQALKNLIGDPLGYKIELPLIPNHPFFQTIAIERDMDVDVAAKLAGISVDEFKALNPAANKPVILAEITSQILLPWDNAEVFMENLSLYKGQLSSWTVWKAPSTMSVSQVARETGMSESVLRQVNEIPPLVLVRQGSALLVHRSTDNNANVALALVENASLNFSRSGGRHFTPSKIAVEQQHSPIVARNSTPSKVAVSGNAAAQPVVASAPATAATPVASVTASSANVRHNSSPSKVAMTAAPAVTNVASSATH</sequence>
<dbReference type="InterPro" id="IPR000189">
    <property type="entry name" value="Transglyc_AS"/>
</dbReference>
<evidence type="ECO:0000256" key="1">
    <source>
        <dbReference type="ARBA" id="ARBA00007734"/>
    </source>
</evidence>
<dbReference type="InterPro" id="IPR008258">
    <property type="entry name" value="Transglycosylase_SLT_dom_1"/>
</dbReference>
<comment type="caution">
    <text evidence="4">The sequence shown here is derived from an EMBL/GenBank/DDBJ whole genome shotgun (WGS) entry which is preliminary data.</text>
</comment>
<accession>A0A433SFP3</accession>
<dbReference type="RefSeq" id="WP_126979510.1">
    <property type="nucleotide sequence ID" value="NZ_PQSP01000002.1"/>
</dbReference>
<name>A0A433SFP3_9BURK</name>
<keyword evidence="4" id="KW-0456">Lyase</keyword>
<dbReference type="PANTHER" id="PTHR37423">
    <property type="entry name" value="SOLUBLE LYTIC MUREIN TRANSGLYCOSYLASE-RELATED"/>
    <property type="match status" value="1"/>
</dbReference>
<evidence type="ECO:0000313" key="5">
    <source>
        <dbReference type="Proteomes" id="UP000286947"/>
    </source>
</evidence>
<organism evidence="4 5">
    <name type="scientific">Saezia sanguinis</name>
    <dbReference type="NCBI Taxonomy" id="1965230"/>
    <lineage>
        <taxon>Bacteria</taxon>
        <taxon>Pseudomonadati</taxon>
        <taxon>Pseudomonadota</taxon>
        <taxon>Betaproteobacteria</taxon>
        <taxon>Burkholderiales</taxon>
        <taxon>Saeziaceae</taxon>
        <taxon>Saezia</taxon>
    </lineage>
</organism>
<dbReference type="EMBL" id="PQSP01000002">
    <property type="protein sequence ID" value="RUS67464.1"/>
    <property type="molecule type" value="Genomic_DNA"/>
</dbReference>
<evidence type="ECO:0000313" key="4">
    <source>
        <dbReference type="EMBL" id="RUS67464.1"/>
    </source>
</evidence>
<keyword evidence="5" id="KW-1185">Reference proteome</keyword>
<feature type="signal peptide" evidence="2">
    <location>
        <begin position="1"/>
        <end position="23"/>
    </location>
</feature>
<dbReference type="OrthoDB" id="9815002at2"/>
<evidence type="ECO:0000256" key="2">
    <source>
        <dbReference type="SAM" id="SignalP"/>
    </source>
</evidence>
<feature type="chain" id="PRO_5018989834" evidence="2">
    <location>
        <begin position="24"/>
        <end position="497"/>
    </location>
</feature>
<dbReference type="PANTHER" id="PTHR37423:SF2">
    <property type="entry name" value="MEMBRANE-BOUND LYTIC MUREIN TRANSGLYCOSYLASE C"/>
    <property type="match status" value="1"/>
</dbReference>
<dbReference type="GO" id="GO:0016020">
    <property type="term" value="C:membrane"/>
    <property type="evidence" value="ECO:0007669"/>
    <property type="project" value="InterPro"/>
</dbReference>
<evidence type="ECO:0000259" key="3">
    <source>
        <dbReference type="Pfam" id="PF01464"/>
    </source>
</evidence>
<dbReference type="GO" id="GO:0000270">
    <property type="term" value="P:peptidoglycan metabolic process"/>
    <property type="evidence" value="ECO:0007669"/>
    <property type="project" value="InterPro"/>
</dbReference>
<dbReference type="AlphaFoldDB" id="A0A433SFP3"/>
<gene>
    <name evidence="4" type="primary">mltD</name>
    <name evidence="4" type="ORF">CUZ56_01410</name>
</gene>
<dbReference type="Pfam" id="PF01464">
    <property type="entry name" value="SLT"/>
    <property type="match status" value="1"/>
</dbReference>
<dbReference type="PROSITE" id="PS51257">
    <property type="entry name" value="PROKAR_LIPOPROTEIN"/>
    <property type="match status" value="1"/>
</dbReference>
<dbReference type="Proteomes" id="UP000286947">
    <property type="component" value="Unassembled WGS sequence"/>
</dbReference>
<proteinExistence type="inferred from homology"/>
<dbReference type="Gene3D" id="1.10.530.10">
    <property type="match status" value="1"/>
</dbReference>
<dbReference type="SUPFAM" id="SSF53955">
    <property type="entry name" value="Lysozyme-like"/>
    <property type="match status" value="1"/>
</dbReference>
<reference evidence="4 5" key="1">
    <citation type="submission" date="2018-01" db="EMBL/GenBank/DDBJ databases">
        <title>Saezia sanguinis gen. nov., sp. nov., in the order Burkholderiales isolated from human blood.</title>
        <authorList>
            <person name="Medina-Pascual M.J."/>
            <person name="Valdezate S."/>
            <person name="Monzon S."/>
            <person name="Cuesta I."/>
            <person name="Carrasco G."/>
            <person name="Villalon P."/>
            <person name="Saez-Nieto J.A."/>
        </authorList>
    </citation>
    <scope>NUCLEOTIDE SEQUENCE [LARGE SCALE GENOMIC DNA]</scope>
    <source>
        <strain evidence="4 5">CNM695-12</strain>
    </source>
</reference>
<protein>
    <submittedName>
        <fullName evidence="4">Membrane-bound lytic murein transglycosylase D</fullName>
        <ecNumber evidence="4">4.2.2.-</ecNumber>
    </submittedName>
</protein>